<evidence type="ECO:0000313" key="1">
    <source>
        <dbReference type="EMBL" id="GAG19181.1"/>
    </source>
</evidence>
<accession>X0X2G4</accession>
<dbReference type="AlphaFoldDB" id="X0X2G4"/>
<reference evidence="1" key="1">
    <citation type="journal article" date="2014" name="Front. Microbiol.">
        <title>High frequency of phylogenetically diverse reductive dehalogenase-homologous genes in deep subseafloor sedimentary metagenomes.</title>
        <authorList>
            <person name="Kawai M."/>
            <person name="Futagami T."/>
            <person name="Toyoda A."/>
            <person name="Takaki Y."/>
            <person name="Nishi S."/>
            <person name="Hori S."/>
            <person name="Arai W."/>
            <person name="Tsubouchi T."/>
            <person name="Morono Y."/>
            <person name="Uchiyama I."/>
            <person name="Ito T."/>
            <person name="Fujiyama A."/>
            <person name="Inagaki F."/>
            <person name="Takami H."/>
        </authorList>
    </citation>
    <scope>NUCLEOTIDE SEQUENCE</scope>
    <source>
        <strain evidence="1">Expedition CK06-06</strain>
    </source>
</reference>
<sequence length="69" mass="8168">MWIRINDFIINLDNVTEINIQEKQVSISFCTADWNSLAFKKEEISKNIWDFLERLPTEDENRPSGPRVV</sequence>
<dbReference type="EMBL" id="BARS01032849">
    <property type="protein sequence ID" value="GAG19181.1"/>
    <property type="molecule type" value="Genomic_DNA"/>
</dbReference>
<name>X0X2G4_9ZZZZ</name>
<organism evidence="1">
    <name type="scientific">marine sediment metagenome</name>
    <dbReference type="NCBI Taxonomy" id="412755"/>
    <lineage>
        <taxon>unclassified sequences</taxon>
        <taxon>metagenomes</taxon>
        <taxon>ecological metagenomes</taxon>
    </lineage>
</organism>
<gene>
    <name evidence="1" type="ORF">S01H1_50943</name>
</gene>
<comment type="caution">
    <text evidence="1">The sequence shown here is derived from an EMBL/GenBank/DDBJ whole genome shotgun (WGS) entry which is preliminary data.</text>
</comment>
<protein>
    <submittedName>
        <fullName evidence="1">Uncharacterized protein</fullName>
    </submittedName>
</protein>
<proteinExistence type="predicted"/>